<reference evidence="1" key="1">
    <citation type="submission" date="2019-12" db="EMBL/GenBank/DDBJ databases">
        <authorList>
            <person name="Scholes J."/>
        </authorList>
    </citation>
    <scope>NUCLEOTIDE SEQUENCE</scope>
</reference>
<comment type="caution">
    <text evidence="1">The sequence shown here is derived from an EMBL/GenBank/DDBJ whole genome shotgun (WGS) entry which is preliminary data.</text>
</comment>
<evidence type="ECO:0000313" key="1">
    <source>
        <dbReference type="EMBL" id="CAA0810067.1"/>
    </source>
</evidence>
<dbReference type="InterPro" id="IPR038881">
    <property type="entry name" value="Yae1-like"/>
</dbReference>
<protein>
    <submittedName>
        <fullName evidence="1">Essential protein Yae1- N-terminal</fullName>
    </submittedName>
</protein>
<accession>A0A9N7R2I2</accession>
<gene>
    <name evidence="1" type="ORF">SHERM_11934</name>
</gene>
<dbReference type="Proteomes" id="UP001153555">
    <property type="component" value="Unassembled WGS sequence"/>
</dbReference>
<evidence type="ECO:0000313" key="2">
    <source>
        <dbReference type="Proteomes" id="UP001153555"/>
    </source>
</evidence>
<dbReference type="OrthoDB" id="20086at2759"/>
<dbReference type="PANTHER" id="PTHR18829">
    <property type="entry name" value="PROTEIN YAE1 HOMOLOG"/>
    <property type="match status" value="1"/>
</dbReference>
<dbReference type="AlphaFoldDB" id="A0A9N7R2I2"/>
<dbReference type="PANTHER" id="PTHR18829:SF0">
    <property type="entry name" value="PROTEIN YAE1 HOMOLOG"/>
    <property type="match status" value="1"/>
</dbReference>
<sequence>MEREWERSHNQFHTIGYLDGLIAGEEADVQEGFNIGFKDSVLTRYNWGFVRGITRAMSCLSDGLKENLVEKEETRCEFRKLHEDVQSLSTMDALKLFNEDHKRKSHSRKEIGNPGPTEAVSNYQSLDIGVVENYNGQLQSLLCEFSMAEKIVFQ</sequence>
<dbReference type="EMBL" id="CACSLK010004486">
    <property type="protein sequence ID" value="CAA0810067.1"/>
    <property type="molecule type" value="Genomic_DNA"/>
</dbReference>
<proteinExistence type="predicted"/>
<name>A0A9N7R2I2_STRHE</name>
<organism evidence="1 2">
    <name type="scientific">Striga hermonthica</name>
    <name type="common">Purple witchweed</name>
    <name type="synonym">Buchnera hermonthica</name>
    <dbReference type="NCBI Taxonomy" id="68872"/>
    <lineage>
        <taxon>Eukaryota</taxon>
        <taxon>Viridiplantae</taxon>
        <taxon>Streptophyta</taxon>
        <taxon>Embryophyta</taxon>
        <taxon>Tracheophyta</taxon>
        <taxon>Spermatophyta</taxon>
        <taxon>Magnoliopsida</taxon>
        <taxon>eudicotyledons</taxon>
        <taxon>Gunneridae</taxon>
        <taxon>Pentapetalae</taxon>
        <taxon>asterids</taxon>
        <taxon>lamiids</taxon>
        <taxon>Lamiales</taxon>
        <taxon>Orobanchaceae</taxon>
        <taxon>Buchnereae</taxon>
        <taxon>Striga</taxon>
    </lineage>
</organism>
<keyword evidence="2" id="KW-1185">Reference proteome</keyword>